<dbReference type="InterPro" id="IPR015424">
    <property type="entry name" value="PyrdxlP-dep_Trfase"/>
</dbReference>
<protein>
    <submittedName>
        <fullName evidence="3">Cysteine desulfurase family protein, VC1184 subfamily</fullName>
    </submittedName>
</protein>
<dbReference type="PANTHER" id="PTHR43586:SF21">
    <property type="entry name" value="PYRIDOXAL PHOSPHATE (PLP)-DEPENDENT ASPARTATE AMINOTRANSFERASE SUPERFAMILY"/>
    <property type="match status" value="1"/>
</dbReference>
<gene>
    <name evidence="3" type="ORF">SAMN05216200_10128</name>
</gene>
<dbReference type="OrthoDB" id="7592443at2"/>
<evidence type="ECO:0000256" key="1">
    <source>
        <dbReference type="ARBA" id="ARBA00022898"/>
    </source>
</evidence>
<dbReference type="Proteomes" id="UP000184066">
    <property type="component" value="Unassembled WGS sequence"/>
</dbReference>
<accession>A0A1M7RR77</accession>
<name>A0A1M7RR77_9RHOB</name>
<dbReference type="InterPro" id="IPR015422">
    <property type="entry name" value="PyrdxlP-dep_Trfase_small"/>
</dbReference>
<dbReference type="AlphaFoldDB" id="A0A1M7RR77"/>
<feature type="domain" description="Aminotransferase class V" evidence="2">
    <location>
        <begin position="26"/>
        <end position="399"/>
    </location>
</feature>
<evidence type="ECO:0000259" key="2">
    <source>
        <dbReference type="Pfam" id="PF00266"/>
    </source>
</evidence>
<proteinExistence type="predicted"/>
<dbReference type="InterPro" id="IPR015421">
    <property type="entry name" value="PyrdxlP-dep_Trfase_major"/>
</dbReference>
<dbReference type="PANTHER" id="PTHR43586">
    <property type="entry name" value="CYSTEINE DESULFURASE"/>
    <property type="match status" value="1"/>
</dbReference>
<dbReference type="RefSeq" id="WP_072745649.1">
    <property type="nucleotide sequence ID" value="NZ_FOHL01000002.1"/>
</dbReference>
<keyword evidence="4" id="KW-1185">Reference proteome</keyword>
<keyword evidence="1" id="KW-0663">Pyridoxal phosphate</keyword>
<dbReference type="InterPro" id="IPR000192">
    <property type="entry name" value="Aminotrans_V_dom"/>
</dbReference>
<reference evidence="3" key="1">
    <citation type="submission" date="2016-12" db="EMBL/GenBank/DDBJ databases">
        <authorList>
            <person name="Song W.-J."/>
            <person name="Kurnit D.M."/>
        </authorList>
    </citation>
    <scope>NUCLEOTIDE SEQUENCE [LARGE SCALE GENOMIC DNA]</scope>
    <source>
        <strain evidence="3">CGMCC 1.10808</strain>
    </source>
</reference>
<dbReference type="Pfam" id="PF00266">
    <property type="entry name" value="Aminotran_5"/>
    <property type="match status" value="1"/>
</dbReference>
<evidence type="ECO:0000313" key="3">
    <source>
        <dbReference type="EMBL" id="SHN48827.1"/>
    </source>
</evidence>
<sequence>MPELDLDFVRDQFPAFREPSLRGWAFFENAGGSYACRQVIDRLDQFYRRTKVQPYGPYPASRMAGAWMDEAYERMAQWLCVGPDEVHFGPSTSQNVQVLANAFRQIWAEGDAVIVTNQDHEANSGPWRRLADAGIEVREWRVDEEGRLDPVRLDALLDDKVRLVAFPHASNIVAQINPAAEICARVRAAGAVSVVDGVSFAPHGLPDVEALGADVYLFSAYKTFGPHQGVMTVRRELADRLPNQGHFFNAGDIRKKLVPAGPDHAQVAALEGVVTYMEALDAKHFPSSAAADRRNARVRALIRAAETRLLAPLMAYLEGRGDARLLGPADPAGRAPTLALDTRRDPREVAERLAESRVMAGAGHFYAWRLIEALGIDPRRGVLRLSFTHYASDEEIDQLIAALDRAL</sequence>
<organism evidence="3 4">
    <name type="scientific">Oceanicella actignis</name>
    <dbReference type="NCBI Taxonomy" id="1189325"/>
    <lineage>
        <taxon>Bacteria</taxon>
        <taxon>Pseudomonadati</taxon>
        <taxon>Pseudomonadota</taxon>
        <taxon>Alphaproteobacteria</taxon>
        <taxon>Rhodobacterales</taxon>
        <taxon>Paracoccaceae</taxon>
        <taxon>Oceanicella</taxon>
    </lineage>
</organism>
<dbReference type="Gene3D" id="3.40.640.10">
    <property type="entry name" value="Type I PLP-dependent aspartate aminotransferase-like (Major domain)"/>
    <property type="match status" value="1"/>
</dbReference>
<evidence type="ECO:0000313" key="4">
    <source>
        <dbReference type="Proteomes" id="UP000184066"/>
    </source>
</evidence>
<dbReference type="SUPFAM" id="SSF53383">
    <property type="entry name" value="PLP-dependent transferases"/>
    <property type="match status" value="1"/>
</dbReference>
<dbReference type="Gene3D" id="3.90.1150.10">
    <property type="entry name" value="Aspartate Aminotransferase, domain 1"/>
    <property type="match status" value="1"/>
</dbReference>
<dbReference type="STRING" id="1189325.SAMN04488119_102490"/>
<dbReference type="EMBL" id="FRDL01000001">
    <property type="protein sequence ID" value="SHN48827.1"/>
    <property type="molecule type" value="Genomic_DNA"/>
</dbReference>